<evidence type="ECO:0000313" key="3">
    <source>
        <dbReference type="Proteomes" id="UP000260649"/>
    </source>
</evidence>
<comment type="caution">
    <text evidence="2">The sequence shown here is derived from an EMBL/GenBank/DDBJ whole genome shotgun (WGS) entry which is preliminary data.</text>
</comment>
<dbReference type="InterPro" id="IPR001279">
    <property type="entry name" value="Metallo-B-lactamas"/>
</dbReference>
<dbReference type="InterPro" id="IPR050855">
    <property type="entry name" value="NDM-1-like"/>
</dbReference>
<name>A0A3E2B6W3_9FIRM</name>
<feature type="domain" description="Metallo-beta-lactamase" evidence="1">
    <location>
        <begin position="19"/>
        <end position="203"/>
    </location>
</feature>
<keyword evidence="3" id="KW-1185">Reference proteome</keyword>
<evidence type="ECO:0000259" key="1">
    <source>
        <dbReference type="SMART" id="SM00849"/>
    </source>
</evidence>
<dbReference type="InterPro" id="IPR036866">
    <property type="entry name" value="RibonucZ/Hydroxyglut_hydro"/>
</dbReference>
<dbReference type="EMBL" id="QQRQ01000001">
    <property type="protein sequence ID" value="RFT07706.1"/>
    <property type="molecule type" value="Genomic_DNA"/>
</dbReference>
<dbReference type="SMART" id="SM00849">
    <property type="entry name" value="Lactamase_B"/>
    <property type="match status" value="1"/>
</dbReference>
<proteinExistence type="predicted"/>
<keyword evidence="2" id="KW-0378">Hydrolase</keyword>
<dbReference type="Gene3D" id="3.60.15.10">
    <property type="entry name" value="Ribonuclease Z/Hydroxyacylglutathione hydrolase-like"/>
    <property type="match status" value="1"/>
</dbReference>
<dbReference type="PANTHER" id="PTHR42951">
    <property type="entry name" value="METALLO-BETA-LACTAMASE DOMAIN-CONTAINING"/>
    <property type="match status" value="1"/>
</dbReference>
<dbReference type="OrthoDB" id="11380at2"/>
<dbReference type="SUPFAM" id="SSF56281">
    <property type="entry name" value="Metallo-hydrolase/oxidoreductase"/>
    <property type="match status" value="1"/>
</dbReference>
<dbReference type="RefSeq" id="WP_117141464.1">
    <property type="nucleotide sequence ID" value="NZ_CAKXKJ010000003.1"/>
</dbReference>
<dbReference type="CDD" id="cd07743">
    <property type="entry name" value="metallo-hydrolase-like_MBL-fold"/>
    <property type="match status" value="1"/>
</dbReference>
<organism evidence="2 3">
    <name type="scientific">Evtepia gabavorous</name>
    <dbReference type="NCBI Taxonomy" id="2211183"/>
    <lineage>
        <taxon>Bacteria</taxon>
        <taxon>Bacillati</taxon>
        <taxon>Bacillota</taxon>
        <taxon>Clostridia</taxon>
        <taxon>Eubacteriales</taxon>
        <taxon>Evtepia</taxon>
    </lineage>
</organism>
<dbReference type="Pfam" id="PF00753">
    <property type="entry name" value="Lactamase_B"/>
    <property type="match status" value="1"/>
</dbReference>
<dbReference type="GeneID" id="97994265"/>
<dbReference type="AlphaFoldDB" id="A0A3E2B6W3"/>
<dbReference type="Proteomes" id="UP000260649">
    <property type="component" value="Unassembled WGS sequence"/>
</dbReference>
<dbReference type="GO" id="GO:0016787">
    <property type="term" value="F:hydrolase activity"/>
    <property type="evidence" value="ECO:0007669"/>
    <property type="project" value="UniProtKB-KW"/>
</dbReference>
<dbReference type="PANTHER" id="PTHR42951:SF14">
    <property type="entry name" value="METALLO-BETA-LACTAMASE SUPERFAMILY PROTEIN"/>
    <property type="match status" value="1"/>
</dbReference>
<protein>
    <submittedName>
        <fullName evidence="2">MBL fold metallo-hydrolase</fullName>
    </submittedName>
</protein>
<gene>
    <name evidence="2" type="ORF">DV520_00770</name>
</gene>
<sequence length="292" mass="33216">MYELIQVGPRSYYINAPVKIGLSLLQDNQVCLIDSGNDKDAGRKIRQLLEQHGWQLQMILNTHSNADHIGGNQYLQKQTGCHIYAPGIECALTRHPLLEPSYLYGGFPPKDLRHKFLLAQPSQAEYLTDDVLPKGWKMLPLPGHFFNMVGFETEDGVIYLADCLSSKETLAKYQIGVLYDVGAYLDTLQRVKTLRAHCFVPAHAEATDDIAPLAQYNIDHTHQVAEHILTLCQEPICFEHLLQKLFDLYHLTMDFSQYVLVGSTVRSYLSWLKDKGALSVSFDTRIPLWKRL</sequence>
<accession>A0A3E2B6W3</accession>
<evidence type="ECO:0000313" key="2">
    <source>
        <dbReference type="EMBL" id="RFT07706.1"/>
    </source>
</evidence>
<reference evidence="2 3" key="1">
    <citation type="submission" date="2018-07" db="EMBL/GenBank/DDBJ databases">
        <title>GABA Modulating Bacteria of the Human Gut Microbiota.</title>
        <authorList>
            <person name="Strandwitz P."/>
            <person name="Kim K.H."/>
            <person name="Terekhova D."/>
            <person name="Liu J.K."/>
            <person name="Sharma A."/>
            <person name="Levering J."/>
            <person name="Mcdonald D."/>
            <person name="Dietrich D."/>
            <person name="Ramadhar T.R."/>
            <person name="Lekbua A."/>
            <person name="Mroue N."/>
            <person name="Liston C."/>
            <person name="Stewart E.J."/>
            <person name="Dubin M.J."/>
            <person name="Zengler K."/>
            <person name="Knight R."/>
            <person name="Gilbert J.A."/>
            <person name="Clardy J."/>
            <person name="Lewis K."/>
        </authorList>
    </citation>
    <scope>NUCLEOTIDE SEQUENCE [LARGE SCALE GENOMIC DNA]</scope>
    <source>
        <strain evidence="2 3">KLE1738</strain>
    </source>
</reference>